<dbReference type="CDD" id="cd03699">
    <property type="entry name" value="EF4_II"/>
    <property type="match status" value="1"/>
</dbReference>
<evidence type="ECO:0000256" key="6">
    <source>
        <dbReference type="ARBA" id="ARBA00023134"/>
    </source>
</evidence>
<evidence type="ECO:0000256" key="7">
    <source>
        <dbReference type="ARBA" id="ARBA00023136"/>
    </source>
</evidence>
<dbReference type="FunFam" id="3.30.70.2570:FF:000001">
    <property type="entry name" value="Translation factor GUF1, mitochondrial"/>
    <property type="match status" value="1"/>
</dbReference>
<dbReference type="PRINTS" id="PR00315">
    <property type="entry name" value="ELONGATNFCT"/>
</dbReference>
<name>A0A2H0KRC4_9BACT</name>
<dbReference type="InterPro" id="IPR035647">
    <property type="entry name" value="EFG_III/V"/>
</dbReference>
<dbReference type="SUPFAM" id="SSF54980">
    <property type="entry name" value="EF-G C-terminal domain-like"/>
    <property type="match status" value="2"/>
</dbReference>
<dbReference type="GO" id="GO:0043022">
    <property type="term" value="F:ribosome binding"/>
    <property type="evidence" value="ECO:0007669"/>
    <property type="project" value="UniProtKB-UniRule"/>
</dbReference>
<comment type="catalytic activity">
    <reaction evidence="8 12">
        <text>GTP + H2O = GDP + phosphate + H(+)</text>
        <dbReference type="Rhea" id="RHEA:19669"/>
        <dbReference type="ChEBI" id="CHEBI:15377"/>
        <dbReference type="ChEBI" id="CHEBI:15378"/>
        <dbReference type="ChEBI" id="CHEBI:37565"/>
        <dbReference type="ChEBI" id="CHEBI:43474"/>
        <dbReference type="ChEBI" id="CHEBI:58189"/>
        <dbReference type="EC" id="3.6.5.n1"/>
    </reaction>
</comment>
<dbReference type="GO" id="GO:0005886">
    <property type="term" value="C:plasma membrane"/>
    <property type="evidence" value="ECO:0007669"/>
    <property type="project" value="UniProtKB-SubCell"/>
</dbReference>
<keyword evidence="7 12" id="KW-0472">Membrane</keyword>
<comment type="similarity">
    <text evidence="10">Belongs to the GTP-binding elongation factor family. LepA subfamily.</text>
</comment>
<dbReference type="Gene3D" id="3.30.70.2570">
    <property type="entry name" value="Elongation factor 4, C-terminal domain"/>
    <property type="match status" value="1"/>
</dbReference>
<feature type="binding site" evidence="12">
    <location>
        <begin position="157"/>
        <end position="160"/>
    </location>
    <ligand>
        <name>GTP</name>
        <dbReference type="ChEBI" id="CHEBI:37565"/>
    </ligand>
</feature>
<keyword evidence="3 12" id="KW-0547">Nucleotide-binding</keyword>
<dbReference type="SUPFAM" id="SSF50447">
    <property type="entry name" value="Translation proteins"/>
    <property type="match status" value="1"/>
</dbReference>
<dbReference type="NCBIfam" id="TIGR00231">
    <property type="entry name" value="small_GTP"/>
    <property type="match status" value="1"/>
</dbReference>
<keyword evidence="5 12" id="KW-0648">Protein biosynthesis</keyword>
<evidence type="ECO:0000256" key="11">
    <source>
        <dbReference type="ARBA" id="ARBA00066744"/>
    </source>
</evidence>
<dbReference type="GO" id="GO:0005525">
    <property type="term" value="F:GTP binding"/>
    <property type="evidence" value="ECO:0007669"/>
    <property type="project" value="UniProtKB-UniRule"/>
</dbReference>
<evidence type="ECO:0000256" key="2">
    <source>
        <dbReference type="ARBA" id="ARBA00022475"/>
    </source>
</evidence>
<dbReference type="InterPro" id="IPR009000">
    <property type="entry name" value="Transl_B-barrel_sf"/>
</dbReference>
<comment type="caution">
    <text evidence="14">The sequence shown here is derived from an EMBL/GenBank/DDBJ whole genome shotgun (WGS) entry which is preliminary data.</text>
</comment>
<dbReference type="FunFam" id="2.40.30.10:FF:000015">
    <property type="entry name" value="Translation factor GUF1, mitochondrial"/>
    <property type="match status" value="1"/>
</dbReference>
<feature type="domain" description="Tr-type G" evidence="13">
    <location>
        <begin position="2"/>
        <end position="213"/>
    </location>
</feature>
<dbReference type="PROSITE" id="PS51722">
    <property type="entry name" value="G_TR_2"/>
    <property type="match status" value="1"/>
</dbReference>
<dbReference type="InterPro" id="IPR027417">
    <property type="entry name" value="P-loop_NTPase"/>
</dbReference>
<comment type="function">
    <text evidence="9 12">Required for accurate and efficient protein synthesis under certain stress conditions. May act as a fidelity factor of the translation reaction, by catalyzing a one-codon backward translocation of tRNAs on improperly translocated ribosomes. Back-translocation proceeds from a post-translocation (POST) complex to a pre-translocation (PRE) complex, thus giving elongation factor G a second chance to translocate the tRNAs correctly. Binds to ribosomes in a GTP-dependent manner.</text>
</comment>
<dbReference type="CDD" id="cd03709">
    <property type="entry name" value="lepA_C"/>
    <property type="match status" value="1"/>
</dbReference>
<evidence type="ECO:0000256" key="9">
    <source>
        <dbReference type="ARBA" id="ARBA00057626"/>
    </source>
</evidence>
<sequence length="625" mass="70304">MDNIRNFVIISHIDHGKSTLADRFLELTQTVEKRKMREQYLDQMELEREKGITIKLQPVRMEYDYKISNSPNYLISNKISNDEKLDSRFRGNDSAKFILNLIDTPGHVDFTYEVSRSLQAVEGAILLVDATKGIQAQTLANLHLALEQNLVIIPVINKIDLPAARVEEVEKEIKELLLSRGRGGDNIYKISAKEGIGIEELLRVVIEKIPSPAGNADKPLRALVFDSVYDSYKGVLAYVRVVDGGIKRSEQILPMASGAKSETIEVGVFKPNLVPAEKLSVGEIGYIATGFKDVSRCRVGDTITIFHSRGGKTMALPGYREPKPMIFASFYPANDKDFDFLRDALGKLKLQDAALVFEPEASALGRGFKCGFLGMLHLEIISERLRREFGLNLVITTPSLTYKLTDKRGQETTIYSAHQMPDSNLVEGAQELWVRLEVVSPAQYLGKVMQLFEVLEGNYKETKYLTAERLVVEYEVPLREIIVDFYDKLKSATSGYASMSYEILGWRPAELARLDVLIAGEKEEAFSKIVSRKKVQQEGKALVERLKEVIPPQMFVISIQAAVGGKIIARENIRAMRKDVTGYLYGGDYTRKRKLLEKQKRGKKKMKATGKVNIPQEAFLAVLKK</sequence>
<evidence type="ECO:0000313" key="14">
    <source>
        <dbReference type="EMBL" id="PIQ74711.1"/>
    </source>
</evidence>
<dbReference type="InterPro" id="IPR005225">
    <property type="entry name" value="Small_GTP-bd"/>
</dbReference>
<evidence type="ECO:0000256" key="4">
    <source>
        <dbReference type="ARBA" id="ARBA00022801"/>
    </source>
</evidence>
<accession>A0A2H0KRC4</accession>
<dbReference type="HAMAP" id="MF_00071">
    <property type="entry name" value="LepA"/>
    <property type="match status" value="1"/>
</dbReference>
<dbReference type="InterPro" id="IPR031157">
    <property type="entry name" value="G_TR_CS"/>
</dbReference>
<dbReference type="Pfam" id="PF00009">
    <property type="entry name" value="GTP_EFTU"/>
    <property type="match status" value="1"/>
</dbReference>
<evidence type="ECO:0000256" key="10">
    <source>
        <dbReference type="ARBA" id="ARBA00061052"/>
    </source>
</evidence>
<evidence type="ECO:0000256" key="12">
    <source>
        <dbReference type="HAMAP-Rule" id="MF_00071"/>
    </source>
</evidence>
<gene>
    <name evidence="12" type="primary">lepA</name>
    <name evidence="14" type="ORF">COV85_00610</name>
</gene>
<evidence type="ECO:0000256" key="3">
    <source>
        <dbReference type="ARBA" id="ARBA00022741"/>
    </source>
</evidence>
<dbReference type="GO" id="GO:0045727">
    <property type="term" value="P:positive regulation of translation"/>
    <property type="evidence" value="ECO:0007669"/>
    <property type="project" value="UniProtKB-UniRule"/>
</dbReference>
<protein>
    <recommendedName>
        <fullName evidence="11 12">Elongation factor 4</fullName>
        <shortName evidence="12">EF-4</shortName>
        <ecNumber evidence="11 12">3.6.5.n1</ecNumber>
    </recommendedName>
    <alternativeName>
        <fullName evidence="12">Ribosomal back-translocase LepA</fullName>
    </alternativeName>
</protein>
<evidence type="ECO:0000256" key="8">
    <source>
        <dbReference type="ARBA" id="ARBA00050293"/>
    </source>
</evidence>
<dbReference type="EMBL" id="PCVN01000018">
    <property type="protein sequence ID" value="PIQ74711.1"/>
    <property type="molecule type" value="Genomic_DNA"/>
</dbReference>
<dbReference type="Gene3D" id="2.40.30.10">
    <property type="entry name" value="Translation factors"/>
    <property type="match status" value="1"/>
</dbReference>
<dbReference type="InterPro" id="IPR006297">
    <property type="entry name" value="EF-4"/>
</dbReference>
<dbReference type="NCBIfam" id="TIGR01393">
    <property type="entry name" value="lepA"/>
    <property type="match status" value="1"/>
</dbReference>
<evidence type="ECO:0000256" key="1">
    <source>
        <dbReference type="ARBA" id="ARBA00005454"/>
    </source>
</evidence>
<dbReference type="InterPro" id="IPR000795">
    <property type="entry name" value="T_Tr_GTP-bd_dom"/>
</dbReference>
<dbReference type="GO" id="GO:0003924">
    <property type="term" value="F:GTPase activity"/>
    <property type="evidence" value="ECO:0007669"/>
    <property type="project" value="UniProtKB-UniRule"/>
</dbReference>
<dbReference type="Gene3D" id="3.30.70.870">
    <property type="entry name" value="Elongation Factor G (Translational Gtpase), domain 3"/>
    <property type="match status" value="1"/>
</dbReference>
<dbReference type="InterPro" id="IPR035654">
    <property type="entry name" value="LepA_IV"/>
</dbReference>
<dbReference type="InterPro" id="IPR000640">
    <property type="entry name" value="EFG_V-like"/>
</dbReference>
<reference evidence="14 15" key="1">
    <citation type="submission" date="2017-09" db="EMBL/GenBank/DDBJ databases">
        <title>Depth-based differentiation of microbial function through sediment-hosted aquifers and enrichment of novel symbionts in the deep terrestrial subsurface.</title>
        <authorList>
            <person name="Probst A.J."/>
            <person name="Ladd B."/>
            <person name="Jarett J.K."/>
            <person name="Geller-Mcgrath D.E."/>
            <person name="Sieber C.M."/>
            <person name="Emerson J.B."/>
            <person name="Anantharaman K."/>
            <person name="Thomas B.C."/>
            <person name="Malmstrom R."/>
            <person name="Stieglmeier M."/>
            <person name="Klingl A."/>
            <person name="Woyke T."/>
            <person name="Ryan C.M."/>
            <person name="Banfield J.F."/>
        </authorList>
    </citation>
    <scope>NUCLEOTIDE SEQUENCE [LARGE SCALE GENOMIC DNA]</scope>
    <source>
        <strain evidence="14">CG11_big_fil_rev_8_21_14_0_20_44_10</strain>
    </source>
</reference>
<dbReference type="Proteomes" id="UP000231550">
    <property type="component" value="Unassembled WGS sequence"/>
</dbReference>
<comment type="subcellular location">
    <subcellularLocation>
        <location evidence="12">Cell membrane</location>
        <topology evidence="12">Peripheral membrane protein</topology>
        <orientation evidence="12">Cytoplasmic side</orientation>
    </subcellularLocation>
</comment>
<dbReference type="Pfam" id="PF06421">
    <property type="entry name" value="LepA_C"/>
    <property type="match status" value="1"/>
</dbReference>
<evidence type="ECO:0000259" key="13">
    <source>
        <dbReference type="PROSITE" id="PS51722"/>
    </source>
</evidence>
<evidence type="ECO:0000313" key="15">
    <source>
        <dbReference type="Proteomes" id="UP000231550"/>
    </source>
</evidence>
<keyword evidence="2 12" id="KW-1003">Cell membrane</keyword>
<dbReference type="EC" id="3.6.5.n1" evidence="11 12"/>
<keyword evidence="6 12" id="KW-0342">GTP-binding</keyword>
<evidence type="ECO:0000256" key="5">
    <source>
        <dbReference type="ARBA" id="ARBA00022917"/>
    </source>
</evidence>
<keyword evidence="4 12" id="KW-0378">Hydrolase</keyword>
<dbReference type="InterPro" id="IPR013842">
    <property type="entry name" value="LepA_CTD"/>
</dbReference>
<dbReference type="SUPFAM" id="SSF52540">
    <property type="entry name" value="P-loop containing nucleoside triphosphate hydrolases"/>
    <property type="match status" value="1"/>
</dbReference>
<dbReference type="Gene3D" id="3.40.50.300">
    <property type="entry name" value="P-loop containing nucleotide triphosphate hydrolases"/>
    <property type="match status" value="1"/>
</dbReference>
<proteinExistence type="inferred from homology"/>
<keyword evidence="14" id="KW-0251">Elongation factor</keyword>
<dbReference type="Pfam" id="PF00679">
    <property type="entry name" value="EFG_C"/>
    <property type="match status" value="1"/>
</dbReference>
<dbReference type="Gene3D" id="3.30.70.240">
    <property type="match status" value="1"/>
</dbReference>
<comment type="similarity">
    <text evidence="1 12">Belongs to the TRAFAC class translation factor GTPase superfamily. Classic translation factor GTPase family. LepA subfamily.</text>
</comment>
<dbReference type="InterPro" id="IPR038363">
    <property type="entry name" value="LepA_C_sf"/>
</dbReference>
<dbReference type="AlphaFoldDB" id="A0A2H0KRC4"/>
<dbReference type="PANTHER" id="PTHR43512:SF4">
    <property type="entry name" value="TRANSLATION FACTOR GUF1 HOMOLOG, CHLOROPLASTIC"/>
    <property type="match status" value="1"/>
</dbReference>
<feature type="binding site" evidence="12">
    <location>
        <begin position="14"/>
        <end position="19"/>
    </location>
    <ligand>
        <name>GTP</name>
        <dbReference type="ChEBI" id="CHEBI:37565"/>
    </ligand>
</feature>
<organism evidence="14 15">
    <name type="scientific">Candidatus Portnoybacteria bacterium CG11_big_fil_rev_8_21_14_0_20_44_10</name>
    <dbReference type="NCBI Taxonomy" id="1974818"/>
    <lineage>
        <taxon>Bacteria</taxon>
        <taxon>Candidatus Portnoyibacteriota</taxon>
    </lineage>
</organism>
<dbReference type="PANTHER" id="PTHR43512">
    <property type="entry name" value="TRANSLATION FACTOR GUF1-RELATED"/>
    <property type="match status" value="1"/>
</dbReference>
<dbReference type="PROSITE" id="PS00301">
    <property type="entry name" value="G_TR_1"/>
    <property type="match status" value="1"/>
</dbReference>
<dbReference type="GO" id="GO:0003746">
    <property type="term" value="F:translation elongation factor activity"/>
    <property type="evidence" value="ECO:0007669"/>
    <property type="project" value="UniProtKB-UniRule"/>
</dbReference>